<sequence length="424" mass="48712">MYCFKQYLTRGLPFASLKRHSRGVKLSQRCYGRALRCKQRLALRPIGTGMTLWRYFNAPGNVMFVTTNVVTLLGIMSYTTLQSMAREQAIQDYLEHKSLEGDAVDGGFAHGSPIQKYQEEDIMLSKDQPPSFCYAQHAKMSLFHLLYSFYVCRDVISEKEVRGSSEWKGELENLRSEVPEKHGSYIPTRIFYHLWRSEFGQIFDSLSRSQQFHMPNWKHYPKSLQVVCQSLYDSELRTIADFIEFYKGVKQSSLKELLRAWFYDNMQLFQNTTDNDNECFYRDLVQACENDEPLFNQYASIILNPGNPRRRAFFNRRNQYSSASLETFVEVLKGNLRAAAGAVEKSYYHESILNLVSMLRTSCFLAQNPNGSREVRILLPGNTDASDSPPYPHTSSTDKTACYKLVSENAEVMAVLGAISKLPS</sequence>
<keyword evidence="2" id="KW-1185">Reference proteome</keyword>
<protein>
    <submittedName>
        <fullName evidence="1">LAQU0S09e04060g1_1</fullName>
    </submittedName>
</protein>
<evidence type="ECO:0000313" key="2">
    <source>
        <dbReference type="Proteomes" id="UP000236544"/>
    </source>
</evidence>
<name>A0A0P1KTW7_9SACH</name>
<proteinExistence type="predicted"/>
<evidence type="ECO:0000313" key="1">
    <source>
        <dbReference type="EMBL" id="CUS23407.1"/>
    </source>
</evidence>
<dbReference type="AlphaFoldDB" id="A0A0P1KTW7"/>
<organism evidence="1 2">
    <name type="scientific">Lachancea quebecensis</name>
    <dbReference type="NCBI Taxonomy" id="1654605"/>
    <lineage>
        <taxon>Eukaryota</taxon>
        <taxon>Fungi</taxon>
        <taxon>Dikarya</taxon>
        <taxon>Ascomycota</taxon>
        <taxon>Saccharomycotina</taxon>
        <taxon>Saccharomycetes</taxon>
        <taxon>Saccharomycetales</taxon>
        <taxon>Saccharomycetaceae</taxon>
        <taxon>Lachancea</taxon>
    </lineage>
</organism>
<gene>
    <name evidence="1" type="ORF">LAQU0_S09e04060g</name>
</gene>
<dbReference type="EMBL" id="LN890527">
    <property type="protein sequence ID" value="CUS23407.1"/>
    <property type="molecule type" value="Genomic_DNA"/>
</dbReference>
<accession>A0A0P1KTW7</accession>
<reference evidence="2" key="1">
    <citation type="submission" date="2015-10" db="EMBL/GenBank/DDBJ databases">
        <authorList>
            <person name="Devillers H."/>
        </authorList>
    </citation>
    <scope>NUCLEOTIDE SEQUENCE [LARGE SCALE GENOMIC DNA]</scope>
</reference>
<dbReference type="OrthoDB" id="4057244at2759"/>
<dbReference type="Proteomes" id="UP000236544">
    <property type="component" value="Unassembled WGS sequence"/>
</dbReference>